<dbReference type="Pfam" id="PF05929">
    <property type="entry name" value="Phage_GPO"/>
    <property type="match status" value="1"/>
</dbReference>
<evidence type="ECO:0000313" key="2">
    <source>
        <dbReference type="Proteomes" id="UP000254849"/>
    </source>
</evidence>
<dbReference type="InterPro" id="IPR009228">
    <property type="entry name" value="Capsid_scaffold_GpO"/>
</dbReference>
<evidence type="ECO:0000313" key="1">
    <source>
        <dbReference type="EMBL" id="STD14936.1"/>
    </source>
</evidence>
<sequence>MAKKVSKFFRIGVEGDTCDGRVISAGDIQEMAASFDPRVYGCRINLEHLRGILPEGVFNRYGDVVELKAEKIDDDSALNGKWALFAKIAPLDNLVDMVGKGQKVYTSMEIQPNFANSGKCYLVGLAVTDDPASLGTEYLEFCRTAKSNPLNRFKASPENLISAATLAELEFEDQPETVFTALTVWRELRRLRGQQLADPRMDAVLAAADIASDWASYTELQGGPLVARRDLIVRLAYEITEQGNEYGEDVQRVQGIYSPHVQGSEVATRLVKWAIVPKLAEASAEAGFSGGAAAPWSSVNNCTKRGIQRQLKFLLNQRGFDGSVNEIAILMRGGGLMYGQSALFFKNGRLYEQRSEPIQELWPGWA</sequence>
<accession>A0ABY1W5Q1</accession>
<dbReference type="EMBL" id="UFYH01000001">
    <property type="protein sequence ID" value="STD14936.1"/>
    <property type="molecule type" value="Genomic_DNA"/>
</dbReference>
<protein>
    <submittedName>
        <fullName evidence="1">Phage capsid scaffolding protein (GPO) serine peptidase</fullName>
    </submittedName>
</protein>
<keyword evidence="2" id="KW-1185">Reference proteome</keyword>
<proteinExistence type="predicted"/>
<name>A0ABY1W5Q1_9ENTR</name>
<organism evidence="1 2">
    <name type="scientific">Cronobacter universalis NCTC 9529</name>
    <dbReference type="NCBI Taxonomy" id="1074000"/>
    <lineage>
        <taxon>Bacteria</taxon>
        <taxon>Pseudomonadati</taxon>
        <taxon>Pseudomonadota</taxon>
        <taxon>Gammaproteobacteria</taxon>
        <taxon>Enterobacterales</taxon>
        <taxon>Enterobacteriaceae</taxon>
        <taxon>Cronobacter</taxon>
    </lineage>
</organism>
<comment type="caution">
    <text evidence="1">The sequence shown here is derived from an EMBL/GenBank/DDBJ whole genome shotgun (WGS) entry which is preliminary data.</text>
</comment>
<gene>
    <name evidence="1" type="ORF">NCTC9529_03368</name>
</gene>
<dbReference type="Proteomes" id="UP000254849">
    <property type="component" value="Unassembled WGS sequence"/>
</dbReference>
<reference evidence="1 2" key="1">
    <citation type="submission" date="2018-06" db="EMBL/GenBank/DDBJ databases">
        <authorList>
            <consortium name="Pathogen Informatics"/>
            <person name="Doyle S."/>
        </authorList>
    </citation>
    <scope>NUCLEOTIDE SEQUENCE [LARGE SCALE GENOMIC DNA]</scope>
    <source>
        <strain evidence="2">NCTC 9529</strain>
    </source>
</reference>